<feature type="coiled-coil region" evidence="1">
    <location>
        <begin position="22"/>
        <end position="49"/>
    </location>
</feature>
<comment type="caution">
    <text evidence="2">The sequence shown here is derived from an EMBL/GenBank/DDBJ whole genome shotgun (WGS) entry which is preliminary data.</text>
</comment>
<dbReference type="OrthoDB" id="2991331at2"/>
<keyword evidence="1" id="KW-0175">Coiled coil</keyword>
<name>A0A4S4BEL7_9BACL</name>
<organism evidence="2 3">
    <name type="scientific">Cohnella fermenti</name>
    <dbReference type="NCBI Taxonomy" id="2565925"/>
    <lineage>
        <taxon>Bacteria</taxon>
        <taxon>Bacillati</taxon>
        <taxon>Bacillota</taxon>
        <taxon>Bacilli</taxon>
        <taxon>Bacillales</taxon>
        <taxon>Paenibacillaceae</taxon>
        <taxon>Cohnella</taxon>
    </lineage>
</organism>
<proteinExistence type="predicted"/>
<keyword evidence="3" id="KW-1185">Reference proteome</keyword>
<sequence length="213" mass="24011">MNSPWYGATQQAVEWQAWLQKCQLLEQQLQQALLRIDAMQREIDDLKNRPPIHVEYNFDQLKVSKLDGTLNIGLTPQAMQGVDSFEVPVPGMWSAPPQPEDQAAARIRELQREAIAYMEREAPTIIDRTAAQMGARIDGQHRKLIVDDISAQLNERVHYYARNAPYPANGAEEEQSKWRLGVMEKTKKDIGTAIRRYLGNFAVPPSAGGGTAE</sequence>
<protein>
    <submittedName>
        <fullName evidence="2">Uncharacterized protein</fullName>
    </submittedName>
</protein>
<evidence type="ECO:0000256" key="1">
    <source>
        <dbReference type="SAM" id="Coils"/>
    </source>
</evidence>
<dbReference type="Proteomes" id="UP000310636">
    <property type="component" value="Unassembled WGS sequence"/>
</dbReference>
<accession>A0A4S4BEL7</accession>
<reference evidence="2 3" key="1">
    <citation type="submission" date="2019-04" db="EMBL/GenBank/DDBJ databases">
        <title>Cohnella sp. nov. isolated from preserved vegetables.</title>
        <authorList>
            <person name="Lin S.-Y."/>
            <person name="Hung M.-H."/>
            <person name="Young C.-C."/>
        </authorList>
    </citation>
    <scope>NUCLEOTIDE SEQUENCE [LARGE SCALE GENOMIC DNA]</scope>
    <source>
        <strain evidence="2 3">CC-MHH1044</strain>
    </source>
</reference>
<evidence type="ECO:0000313" key="2">
    <source>
        <dbReference type="EMBL" id="THF72592.1"/>
    </source>
</evidence>
<dbReference type="AlphaFoldDB" id="A0A4S4BEL7"/>
<evidence type="ECO:0000313" key="3">
    <source>
        <dbReference type="Proteomes" id="UP000310636"/>
    </source>
</evidence>
<dbReference type="Pfam" id="PF10737">
    <property type="entry name" value="GerPC"/>
    <property type="match status" value="1"/>
</dbReference>
<gene>
    <name evidence="2" type="ORF">E6C55_32655</name>
</gene>
<dbReference type="InterPro" id="IPR019673">
    <property type="entry name" value="Spore_germination_GerPC"/>
</dbReference>
<dbReference type="RefSeq" id="WP_136374025.1">
    <property type="nucleotide sequence ID" value="NZ_SSOB01000078.1"/>
</dbReference>
<dbReference type="EMBL" id="SSOB01000078">
    <property type="protein sequence ID" value="THF72592.1"/>
    <property type="molecule type" value="Genomic_DNA"/>
</dbReference>